<name>A0A1V9ZTD1_ACHHY</name>
<evidence type="ECO:0000259" key="2">
    <source>
        <dbReference type="Pfam" id="PF24573"/>
    </source>
</evidence>
<dbReference type="InterPro" id="IPR016024">
    <property type="entry name" value="ARM-type_fold"/>
</dbReference>
<evidence type="ECO:0000256" key="1">
    <source>
        <dbReference type="SAM" id="MobiDB-lite"/>
    </source>
</evidence>
<keyword evidence="5" id="KW-1185">Reference proteome</keyword>
<evidence type="ECO:0000259" key="3">
    <source>
        <dbReference type="Pfam" id="PF25757"/>
    </source>
</evidence>
<feature type="non-terminal residue" evidence="4">
    <location>
        <position position="623"/>
    </location>
</feature>
<sequence>MDVDEVWAAMKRENNARPVAFVAKPPKDAASKKPKKPKAPAKADAARPTTRVTAGDLDDLGDDLVAMASSAADILAKYQRDLNCLSDEQQGVRKRAMETLHRVVEAAPPNLLPALFPSFAKPLFKRFNDPVERVRELSLRTSILFLAVHDNMLPILPYLVPAVMNRIGSTWVFDEKLQTFVSNQALRAAHERGRVFLSEADAGPYKKPREPSEEVRVLVLTLVRTVLDALFARQAASLLNAYVYDILCLLVYGVHDPCPDANVLACSSLVHLGYNMVSVVKHFSVALVRTTMHLLTHRLSRVRVAAMHCIRDLVLVPNIDKCKGSGTEAIADLVGHQDENVIPVAAFYTHEVKINVFAKLDQDGSVAVRKAFYDTVAVWLEDLPDRYDHEARLMPAVADDCPDIAAAAMATIERLGTRHAAEHPDDVIERTQYAVDGSAFCNFDAPYPAPFPGRPGLGTRLYIRGRCRRFINTLLRELSHWQGPTRAHAARLLLCLLVYCEDTITVDLHHLVAHLIANWHDAEIAATLRVVAESCGRFTQPATYVPLLLPYLRGETSALRHQPAVEVLTCFMRGASPTGCRQLLCQLPTLTAALMDPFLFEAKDPNVRLKLGALCTEIVKLLQ</sequence>
<dbReference type="SUPFAM" id="SSF48371">
    <property type="entry name" value="ARM repeat"/>
    <property type="match status" value="1"/>
</dbReference>
<feature type="domain" description="Dynein axonemal assembly factor 5 HEAT-repeat" evidence="2">
    <location>
        <begin position="453"/>
        <end position="621"/>
    </location>
</feature>
<feature type="domain" description="Dynein axonemal assembly factor 5 TPR repeats" evidence="3">
    <location>
        <begin position="359"/>
        <end position="427"/>
    </location>
</feature>
<protein>
    <submittedName>
        <fullName evidence="4">Uncharacterized protein</fullName>
    </submittedName>
</protein>
<dbReference type="Pfam" id="PF25757">
    <property type="entry name" value="TPR_DNAAF5"/>
    <property type="match status" value="3"/>
</dbReference>
<evidence type="ECO:0000313" key="4">
    <source>
        <dbReference type="EMBL" id="OQS01221.1"/>
    </source>
</evidence>
<dbReference type="AlphaFoldDB" id="A0A1V9ZTD1"/>
<feature type="domain" description="Dynein axonemal assembly factor 5 TPR repeats" evidence="3">
    <location>
        <begin position="209"/>
        <end position="319"/>
    </location>
</feature>
<dbReference type="InterPro" id="IPR057978">
    <property type="entry name" value="TPR_DAAF5"/>
</dbReference>
<organism evidence="4 5">
    <name type="scientific">Achlya hypogyna</name>
    <name type="common">Oomycete</name>
    <name type="synonym">Protoachlya hypogyna</name>
    <dbReference type="NCBI Taxonomy" id="1202772"/>
    <lineage>
        <taxon>Eukaryota</taxon>
        <taxon>Sar</taxon>
        <taxon>Stramenopiles</taxon>
        <taxon>Oomycota</taxon>
        <taxon>Saprolegniomycetes</taxon>
        <taxon>Saprolegniales</taxon>
        <taxon>Achlyaceae</taxon>
        <taxon>Achlya</taxon>
    </lineage>
</organism>
<feature type="region of interest" description="Disordered" evidence="1">
    <location>
        <begin position="15"/>
        <end position="50"/>
    </location>
</feature>
<gene>
    <name evidence="4" type="ORF">ACHHYP_01791</name>
</gene>
<dbReference type="InterPro" id="IPR011989">
    <property type="entry name" value="ARM-like"/>
</dbReference>
<feature type="domain" description="Dynein axonemal assembly factor 5 TPR repeats" evidence="3">
    <location>
        <begin position="84"/>
        <end position="170"/>
    </location>
</feature>
<dbReference type="Proteomes" id="UP000243579">
    <property type="component" value="Unassembled WGS sequence"/>
</dbReference>
<dbReference type="Pfam" id="PF24573">
    <property type="entry name" value="HEAT_DAAF5"/>
    <property type="match status" value="1"/>
</dbReference>
<dbReference type="PANTHER" id="PTHR16216">
    <property type="entry name" value="DYNEIN ASSEMBLY FACTOR 5, AXONEMAL"/>
    <property type="match status" value="1"/>
</dbReference>
<dbReference type="OrthoDB" id="413572at2759"/>
<dbReference type="InterPro" id="IPR052623">
    <property type="entry name" value="DAAF5"/>
</dbReference>
<comment type="caution">
    <text evidence="4">The sequence shown here is derived from an EMBL/GenBank/DDBJ whole genome shotgun (WGS) entry which is preliminary data.</text>
</comment>
<dbReference type="InterPro" id="IPR056497">
    <property type="entry name" value="HEAT_DAAF5"/>
</dbReference>
<proteinExistence type="predicted"/>
<dbReference type="STRING" id="1202772.A0A1V9ZTD1"/>
<accession>A0A1V9ZTD1</accession>
<dbReference type="Gene3D" id="1.25.10.10">
    <property type="entry name" value="Leucine-rich Repeat Variant"/>
    <property type="match status" value="2"/>
</dbReference>
<evidence type="ECO:0000313" key="5">
    <source>
        <dbReference type="Proteomes" id="UP000243579"/>
    </source>
</evidence>
<dbReference type="PANTHER" id="PTHR16216:SF10">
    <property type="entry name" value="RNA POLYMERASE II ASSEMBLY FACTOR RTP1 C-TERMINAL DOMAIN-CONTAINING PROTEIN"/>
    <property type="match status" value="1"/>
</dbReference>
<reference evidence="4 5" key="1">
    <citation type="journal article" date="2014" name="Genome Biol. Evol.">
        <title>The secreted proteins of Achlya hypogyna and Thraustotheca clavata identify the ancestral oomycete secretome and reveal gene acquisitions by horizontal gene transfer.</title>
        <authorList>
            <person name="Misner I."/>
            <person name="Blouin N."/>
            <person name="Leonard G."/>
            <person name="Richards T.A."/>
            <person name="Lane C.E."/>
        </authorList>
    </citation>
    <scope>NUCLEOTIDE SEQUENCE [LARGE SCALE GENOMIC DNA]</scope>
    <source>
        <strain evidence="4 5">ATCC 48635</strain>
    </source>
</reference>
<dbReference type="EMBL" id="JNBR01000013">
    <property type="protein sequence ID" value="OQS01221.1"/>
    <property type="molecule type" value="Genomic_DNA"/>
</dbReference>